<evidence type="ECO:0008006" key="4">
    <source>
        <dbReference type="Google" id="ProtNLM"/>
    </source>
</evidence>
<feature type="signal peptide" evidence="1">
    <location>
        <begin position="1"/>
        <end position="20"/>
    </location>
</feature>
<protein>
    <recommendedName>
        <fullName evidence="4">Lipoprotein</fullName>
    </recommendedName>
</protein>
<dbReference type="EMBL" id="PVNP01000152">
    <property type="protein sequence ID" value="PRO72949.1"/>
    <property type="molecule type" value="Genomic_DNA"/>
</dbReference>
<dbReference type="AlphaFoldDB" id="A0A2S9V913"/>
<keyword evidence="1" id="KW-0732">Signal</keyword>
<name>A0A2S9V913_9ALTE</name>
<sequence>MNLFAARRCLLIGLAGLITACSEGPLPTIGRTHGDVPMSRLIAFDSQQKCYRFLENVAFEAPFADGMAYQQTTCLNAGKKIGRKTIDEVAELHVSLTSDGEYYIVKGGY</sequence>
<evidence type="ECO:0000256" key="1">
    <source>
        <dbReference type="SAM" id="SignalP"/>
    </source>
</evidence>
<keyword evidence="3" id="KW-1185">Reference proteome</keyword>
<organism evidence="2 3">
    <name type="scientific">Alteromonas alba</name>
    <dbReference type="NCBI Taxonomy" id="2079529"/>
    <lineage>
        <taxon>Bacteria</taxon>
        <taxon>Pseudomonadati</taxon>
        <taxon>Pseudomonadota</taxon>
        <taxon>Gammaproteobacteria</taxon>
        <taxon>Alteromonadales</taxon>
        <taxon>Alteromonadaceae</taxon>
        <taxon>Alteromonas/Salinimonas group</taxon>
        <taxon>Alteromonas</taxon>
    </lineage>
</organism>
<reference evidence="3" key="1">
    <citation type="journal article" date="2020" name="Int. J. Syst. Evol. Microbiol.">
        <title>Alteromonas alba sp. nov., a marine bacterium isolated from the seawater of the West Pacific Ocean.</title>
        <authorList>
            <person name="Sun C."/>
            <person name="Wu Y.-H."/>
            <person name="Xamxidin M."/>
            <person name="Cheng H."/>
            <person name="Xu X.-W."/>
        </authorList>
    </citation>
    <scope>NUCLEOTIDE SEQUENCE [LARGE SCALE GENOMIC DNA]</scope>
    <source>
        <strain evidence="3">190</strain>
    </source>
</reference>
<evidence type="ECO:0000313" key="3">
    <source>
        <dbReference type="Proteomes" id="UP000238949"/>
    </source>
</evidence>
<feature type="chain" id="PRO_5015573370" description="Lipoprotein" evidence="1">
    <location>
        <begin position="21"/>
        <end position="109"/>
    </location>
</feature>
<evidence type="ECO:0000313" key="2">
    <source>
        <dbReference type="EMBL" id="PRO72949.1"/>
    </source>
</evidence>
<accession>A0A2S9V913</accession>
<comment type="caution">
    <text evidence="2">The sequence shown here is derived from an EMBL/GenBank/DDBJ whole genome shotgun (WGS) entry which is preliminary data.</text>
</comment>
<dbReference type="OrthoDB" id="6334009at2"/>
<dbReference type="RefSeq" id="WP_105935171.1">
    <property type="nucleotide sequence ID" value="NZ_PVNP01000152.1"/>
</dbReference>
<gene>
    <name evidence="2" type="ORF">C6Y40_14210</name>
</gene>
<dbReference type="Proteomes" id="UP000238949">
    <property type="component" value="Unassembled WGS sequence"/>
</dbReference>
<dbReference type="PROSITE" id="PS51257">
    <property type="entry name" value="PROKAR_LIPOPROTEIN"/>
    <property type="match status" value="1"/>
</dbReference>
<proteinExistence type="predicted"/>